<dbReference type="InterPro" id="IPR036844">
    <property type="entry name" value="Hint_dom_sf"/>
</dbReference>
<evidence type="ECO:0000259" key="1">
    <source>
        <dbReference type="Pfam" id="PF13403"/>
    </source>
</evidence>
<dbReference type="SUPFAM" id="SSF51294">
    <property type="entry name" value="Hedgehog/intein (Hint) domain"/>
    <property type="match status" value="1"/>
</dbReference>
<feature type="domain" description="Hedgehog/Intein (Hint)" evidence="1">
    <location>
        <begin position="122"/>
        <end position="257"/>
    </location>
</feature>
<dbReference type="InterPro" id="IPR028992">
    <property type="entry name" value="Hedgehog/Intein_dom"/>
</dbReference>
<dbReference type="Proteomes" id="UP000030960">
    <property type="component" value="Unassembled WGS sequence"/>
</dbReference>
<accession>A0A0B3RQ79</accession>
<evidence type="ECO:0000313" key="3">
    <source>
        <dbReference type="Proteomes" id="UP000030960"/>
    </source>
</evidence>
<proteinExistence type="predicted"/>
<dbReference type="Gene3D" id="2.170.16.10">
    <property type="entry name" value="Hedgehog/Intein (Hint) domain"/>
    <property type="match status" value="1"/>
</dbReference>
<keyword evidence="3" id="KW-1185">Reference proteome</keyword>
<evidence type="ECO:0000313" key="2">
    <source>
        <dbReference type="EMBL" id="KHQ49982.1"/>
    </source>
</evidence>
<dbReference type="EMBL" id="JSUQ01000034">
    <property type="protein sequence ID" value="KHQ49982.1"/>
    <property type="molecule type" value="Genomic_DNA"/>
</dbReference>
<gene>
    <name evidence="2" type="ORF">OA50_05503</name>
</gene>
<sequence>MAITYTTEGYIGLSGVTITGGQGQPGSTLSWTGLYNFADEDDNYPITDVDEDGLLDAGTDWFVGDSVDFTGYTITIGGVEYPVFLGVGGYGVPLPQNGSTQTLIPSSGTTNAYQAEAQTYLCFAAGTEIAGPEGARPVEDLRIGDMILTADGRAVPVKWIGRQTLHKRFTPAERFAPVRVRAGALGQGVPHSDLVLTADHALILDGLAVNAGALVNGTTITRDPLADLPERVTYYHVETEGHEIILANGATAETFVDYLGRRAFDNFAEYLALYGEDRTILEMNRPRVRSARHLPAALSARLAGGAAA</sequence>
<dbReference type="AlphaFoldDB" id="A0A0B3RQ79"/>
<organism evidence="2 3">
    <name type="scientific">Mameliella alba</name>
    <dbReference type="NCBI Taxonomy" id="561184"/>
    <lineage>
        <taxon>Bacteria</taxon>
        <taxon>Pseudomonadati</taxon>
        <taxon>Pseudomonadota</taxon>
        <taxon>Alphaproteobacteria</taxon>
        <taxon>Rhodobacterales</taxon>
        <taxon>Roseobacteraceae</taxon>
        <taxon>Mameliella</taxon>
    </lineage>
</organism>
<dbReference type="PATRIC" id="fig|1515334.3.peg.5504"/>
<protein>
    <submittedName>
        <fullName evidence="2">Iron-regulated protein frpC</fullName>
    </submittedName>
</protein>
<comment type="caution">
    <text evidence="2">The sequence shown here is derived from an EMBL/GenBank/DDBJ whole genome shotgun (WGS) entry which is preliminary data.</text>
</comment>
<reference evidence="2 3" key="1">
    <citation type="submission" date="2014-10" db="EMBL/GenBank/DDBJ databases">
        <title>Genome sequence of Ponticoccus sp. strain UMTAT08 isolated from clonal culture of toxic dinoflagellate Alexandrium tamiyavanichii.</title>
        <authorList>
            <person name="Gan H.Y."/>
            <person name="Muhd D.-D."/>
            <person name="Mohd Noor M.E."/>
            <person name="Yeong Y.S."/>
            <person name="Usup G."/>
        </authorList>
    </citation>
    <scope>NUCLEOTIDE SEQUENCE [LARGE SCALE GENOMIC DNA]</scope>
    <source>
        <strain evidence="2 3">UMTAT08</strain>
    </source>
</reference>
<dbReference type="STRING" id="561184.SAMN05216376_11672"/>
<name>A0A0B3RQ79_9RHOB</name>
<dbReference type="RefSeq" id="WP_223306340.1">
    <property type="nucleotide sequence ID" value="NZ_JSUQ01000034.1"/>
</dbReference>
<dbReference type="Pfam" id="PF13403">
    <property type="entry name" value="Hint_2"/>
    <property type="match status" value="1"/>
</dbReference>